<dbReference type="Proteomes" id="UP000008148">
    <property type="component" value="Chromosome"/>
</dbReference>
<keyword evidence="1" id="KW-0812">Transmembrane</keyword>
<keyword evidence="1" id="KW-0472">Membrane</keyword>
<name>A8AIT4_CITK8</name>
<keyword evidence="1" id="KW-1133">Transmembrane helix</keyword>
<reference evidence="2 3" key="1">
    <citation type="submission" date="2007-08" db="EMBL/GenBank/DDBJ databases">
        <authorList>
            <consortium name="The Citrobacter koseri Genome Sequencing Project"/>
            <person name="McClelland M."/>
            <person name="Sanderson E.K."/>
            <person name="Porwollik S."/>
            <person name="Spieth J."/>
            <person name="Clifton W.S."/>
            <person name="Latreille P."/>
            <person name="Courtney L."/>
            <person name="Wang C."/>
            <person name="Pepin K."/>
            <person name="Bhonagiri V."/>
            <person name="Nash W."/>
            <person name="Johnson M."/>
            <person name="Thiruvilangam P."/>
            <person name="Wilson R."/>
        </authorList>
    </citation>
    <scope>NUCLEOTIDE SEQUENCE [LARGE SCALE GENOMIC DNA]</scope>
    <source>
        <strain evidence="3">ATCC BAA-895 / CDC 4225-83 / SGSC4696</strain>
    </source>
</reference>
<feature type="transmembrane region" description="Helical" evidence="1">
    <location>
        <begin position="30"/>
        <end position="48"/>
    </location>
</feature>
<evidence type="ECO:0000313" key="3">
    <source>
        <dbReference type="Proteomes" id="UP000008148"/>
    </source>
</evidence>
<dbReference type="HOGENOM" id="CLU_122747_0_0_6"/>
<dbReference type="EMBL" id="CP000822">
    <property type="protein sequence ID" value="ABV13397.1"/>
    <property type="molecule type" value="Genomic_DNA"/>
</dbReference>
<accession>A8AIT4</accession>
<keyword evidence="3" id="KW-1185">Reference proteome</keyword>
<sequence>MVAAFRNLQVGVVTRGQLNALFRHQAQERVVLWFWYVMVNVFQNLLIAMRPGDFQHFRVHFTDLIDFRAQAAGDDHLAIFSQRFTNRFQRLLYGAVDKATGIDDHHVGVVVARYDVIAFGTQFSQDSLRINQVFRAAQGNEADFRLAGYIAHSLKIVQLLEWSGQGFYRDPGKKCIAISSPVRVSAPRSL</sequence>
<organism evidence="2 3">
    <name type="scientific">Citrobacter koseri (strain ATCC BAA-895 / CDC 4225-83 / SGSC4696)</name>
    <dbReference type="NCBI Taxonomy" id="290338"/>
    <lineage>
        <taxon>Bacteria</taxon>
        <taxon>Pseudomonadati</taxon>
        <taxon>Pseudomonadota</taxon>
        <taxon>Gammaproteobacteria</taxon>
        <taxon>Enterobacterales</taxon>
        <taxon>Enterobacteriaceae</taxon>
        <taxon>Citrobacter</taxon>
    </lineage>
</organism>
<evidence type="ECO:0000256" key="1">
    <source>
        <dbReference type="SAM" id="Phobius"/>
    </source>
</evidence>
<proteinExistence type="predicted"/>
<dbReference type="AlphaFoldDB" id="A8AIT4"/>
<evidence type="ECO:0000313" key="2">
    <source>
        <dbReference type="EMBL" id="ABV13397.1"/>
    </source>
</evidence>
<protein>
    <submittedName>
        <fullName evidence="2">Uncharacterized protein</fullName>
    </submittedName>
</protein>
<dbReference type="KEGG" id="cko:CKO_02275"/>
<gene>
    <name evidence="2" type="ordered locus">CKO_02275</name>
</gene>
<dbReference type="STRING" id="290338.CKO_02275"/>